<dbReference type="Proteomes" id="UP000750711">
    <property type="component" value="Unassembled WGS sequence"/>
</dbReference>
<evidence type="ECO:0008006" key="4">
    <source>
        <dbReference type="Google" id="ProtNLM"/>
    </source>
</evidence>
<keyword evidence="3" id="KW-1185">Reference proteome</keyword>
<evidence type="ECO:0000256" key="1">
    <source>
        <dbReference type="SAM" id="MobiDB-lite"/>
    </source>
</evidence>
<evidence type="ECO:0000313" key="3">
    <source>
        <dbReference type="Proteomes" id="UP000750711"/>
    </source>
</evidence>
<comment type="caution">
    <text evidence="2">The sequence shown here is derived from an EMBL/GenBank/DDBJ whole genome shotgun (WGS) entry which is preliminary data.</text>
</comment>
<dbReference type="EMBL" id="JAGHQM010002579">
    <property type="protein sequence ID" value="KAH0548522.1"/>
    <property type="molecule type" value="Genomic_DNA"/>
</dbReference>
<evidence type="ECO:0000313" key="2">
    <source>
        <dbReference type="EMBL" id="KAH0548522.1"/>
    </source>
</evidence>
<dbReference type="AlphaFoldDB" id="A0A9P8IEL4"/>
<organism evidence="2 3">
    <name type="scientific">Trichoglossum hirsutum</name>
    <dbReference type="NCBI Taxonomy" id="265104"/>
    <lineage>
        <taxon>Eukaryota</taxon>
        <taxon>Fungi</taxon>
        <taxon>Dikarya</taxon>
        <taxon>Ascomycota</taxon>
        <taxon>Pezizomycotina</taxon>
        <taxon>Geoglossomycetes</taxon>
        <taxon>Geoglossales</taxon>
        <taxon>Geoglossaceae</taxon>
        <taxon>Trichoglossum</taxon>
    </lineage>
</organism>
<dbReference type="InterPro" id="IPR029063">
    <property type="entry name" value="SAM-dependent_MTases_sf"/>
</dbReference>
<protein>
    <recommendedName>
        <fullName evidence="4">Methyltransferase</fullName>
    </recommendedName>
</protein>
<name>A0A9P8IEL4_9PEZI</name>
<dbReference type="SUPFAM" id="SSF53335">
    <property type="entry name" value="S-adenosyl-L-methionine-dependent methyltransferases"/>
    <property type="match status" value="1"/>
</dbReference>
<dbReference type="Gene3D" id="3.40.50.150">
    <property type="entry name" value="Vaccinia Virus protein VP39"/>
    <property type="match status" value="1"/>
</dbReference>
<sequence>MASLSPPAASPPAPETTGGVATTGTIEGPESIEIVADDEYDDDGDSAIGSDQGSYTTTITSSMLDYNFENGRRYHKFREGRYVFPNDDDEQSREDLKHAMVMELVEGRLHFAPIGDRPQRILDIGTGTGIWAIDSAGRPISQRRGHWDRLVGLSTGCHKKVPPID</sequence>
<feature type="region of interest" description="Disordered" evidence="1">
    <location>
        <begin position="1"/>
        <end position="30"/>
    </location>
</feature>
<proteinExistence type="predicted"/>
<reference evidence="2" key="1">
    <citation type="submission" date="2021-03" db="EMBL/GenBank/DDBJ databases">
        <title>Comparative genomics and phylogenomic investigation of the class Geoglossomycetes provide insights into ecological specialization and systematics.</title>
        <authorList>
            <person name="Melie T."/>
            <person name="Pirro S."/>
            <person name="Miller A.N."/>
            <person name="Quandt A."/>
        </authorList>
    </citation>
    <scope>NUCLEOTIDE SEQUENCE</scope>
    <source>
        <strain evidence="2">CAQ_001_2017</strain>
    </source>
</reference>
<gene>
    <name evidence="2" type="ORF">GP486_007933</name>
</gene>
<accession>A0A9P8IEL4</accession>